<dbReference type="Proteomes" id="UP001567538">
    <property type="component" value="Unassembled WGS sequence"/>
</dbReference>
<dbReference type="AlphaFoldDB" id="A0ABD1HXE6"/>
<proteinExistence type="predicted"/>
<keyword evidence="2" id="KW-1185">Reference proteome</keyword>
<gene>
    <name evidence="1" type="ORF">AAHA92_10993</name>
</gene>
<comment type="caution">
    <text evidence="1">The sequence shown here is derived from an EMBL/GenBank/DDBJ whole genome shotgun (WGS) entry which is preliminary data.</text>
</comment>
<accession>A0ABD1HXE6</accession>
<protein>
    <submittedName>
        <fullName evidence="1">Uncharacterized protein</fullName>
    </submittedName>
</protein>
<organism evidence="1 2">
    <name type="scientific">Salvia divinorum</name>
    <name type="common">Maria pastora</name>
    <name type="synonym">Diviner's sage</name>
    <dbReference type="NCBI Taxonomy" id="28513"/>
    <lineage>
        <taxon>Eukaryota</taxon>
        <taxon>Viridiplantae</taxon>
        <taxon>Streptophyta</taxon>
        <taxon>Embryophyta</taxon>
        <taxon>Tracheophyta</taxon>
        <taxon>Spermatophyta</taxon>
        <taxon>Magnoliopsida</taxon>
        <taxon>eudicotyledons</taxon>
        <taxon>Gunneridae</taxon>
        <taxon>Pentapetalae</taxon>
        <taxon>asterids</taxon>
        <taxon>lamiids</taxon>
        <taxon>Lamiales</taxon>
        <taxon>Lamiaceae</taxon>
        <taxon>Nepetoideae</taxon>
        <taxon>Mentheae</taxon>
        <taxon>Salviinae</taxon>
        <taxon>Salvia</taxon>
        <taxon>Salvia subgen. Calosphace</taxon>
    </lineage>
</organism>
<evidence type="ECO:0000313" key="1">
    <source>
        <dbReference type="EMBL" id="KAL1560822.1"/>
    </source>
</evidence>
<name>A0ABD1HXE6_SALDI</name>
<dbReference type="PANTHER" id="PTHR33103">
    <property type="entry name" value="OS01G0153900 PROTEIN"/>
    <property type="match status" value="1"/>
</dbReference>
<dbReference type="InterPro" id="IPR007750">
    <property type="entry name" value="DUF674"/>
</dbReference>
<reference evidence="1 2" key="1">
    <citation type="submission" date="2024-06" db="EMBL/GenBank/DDBJ databases">
        <title>A chromosome level genome sequence of Diviner's sage (Salvia divinorum).</title>
        <authorList>
            <person name="Ford S.A."/>
            <person name="Ro D.-K."/>
            <person name="Ness R.W."/>
            <person name="Phillips M.A."/>
        </authorList>
    </citation>
    <scope>NUCLEOTIDE SEQUENCE [LARGE SCALE GENOMIC DNA]</scope>
    <source>
        <strain evidence="1">SAF-2024a</strain>
        <tissue evidence="1">Leaf</tissue>
    </source>
</reference>
<dbReference type="EMBL" id="JBEAFC010000004">
    <property type="protein sequence ID" value="KAL1560822.1"/>
    <property type="molecule type" value="Genomic_DNA"/>
</dbReference>
<evidence type="ECO:0000313" key="2">
    <source>
        <dbReference type="Proteomes" id="UP001567538"/>
    </source>
</evidence>
<dbReference type="PANTHER" id="PTHR33103:SF27">
    <property type="entry name" value="OS04G0594700 PROTEIN"/>
    <property type="match status" value="1"/>
</dbReference>
<dbReference type="Pfam" id="PF05056">
    <property type="entry name" value="DUF674"/>
    <property type="match status" value="3"/>
</dbReference>
<sequence>MNEEKEEMRLPVKFIMNKDKTKVLFAEAGRDFTDALLSFLVLPLGTIVKILQKHHGDEKAAVIGSLSTLYNSLANLDTFHFSTEDAKNLLVNPTSLDAGEHPRFDRAFTETRASFIIGDDLKVMRSVEGSIMSTLSSLGVAMTEMDGAETWNLKFGYKEMMALLRMMFVSRKPLTALLRGHQCTRAARQANPVVNKIGKRALSMNPKKMILKVMIQKSTNKLLFAQAHGNFVSFLFGLLAIPLGRVEWYLHSNTGITATDNLHWSIMDSLYGYDVMTTEAKDLLFKPPLLDDVSCNEMDAQFGSCNDYLSLSFDRSKSRCHVRGSTMYMVSDDLRVTPLSVSSGVSVINEMKVALSDVKEMELHVGLEEGLSILKAALTSTMALTDGLINLMLKNKNHQPKQENLVD</sequence>